<dbReference type="InterPro" id="IPR050669">
    <property type="entry name" value="Hemerythrin"/>
</dbReference>
<dbReference type="SUPFAM" id="SSF47188">
    <property type="entry name" value="Hemerythrin-like"/>
    <property type="match status" value="1"/>
</dbReference>
<comment type="similarity">
    <text evidence="1">Belongs to the hemerythrin family.</text>
</comment>
<dbReference type="OrthoDB" id="5296936at2"/>
<protein>
    <submittedName>
        <fullName evidence="5">Cation-binding hemerythrin HHE family protein</fullName>
    </submittedName>
</protein>
<name>N6YLS2_9RHOO</name>
<dbReference type="InterPro" id="IPR012827">
    <property type="entry name" value="Hemerythrin_metal-bd"/>
</dbReference>
<dbReference type="NCBIfam" id="NF002522">
    <property type="entry name" value="PRK01917.1"/>
    <property type="match status" value="1"/>
</dbReference>
<dbReference type="EMBL" id="AMXF01000243">
    <property type="protein sequence ID" value="ENO95286.1"/>
    <property type="molecule type" value="Genomic_DNA"/>
</dbReference>
<dbReference type="InterPro" id="IPR012312">
    <property type="entry name" value="Hemerythrin-like"/>
</dbReference>
<proteinExistence type="inferred from homology"/>
<dbReference type="Pfam" id="PF01814">
    <property type="entry name" value="Hemerythrin"/>
    <property type="match status" value="1"/>
</dbReference>
<feature type="non-terminal residue" evidence="5">
    <location>
        <position position="167"/>
    </location>
</feature>
<dbReference type="NCBIfam" id="TIGR02481">
    <property type="entry name" value="hemeryth_dom"/>
    <property type="match status" value="1"/>
</dbReference>
<gene>
    <name evidence="5" type="ORF">C667_19820</name>
</gene>
<dbReference type="GO" id="GO:0046872">
    <property type="term" value="F:metal ion binding"/>
    <property type="evidence" value="ECO:0007669"/>
    <property type="project" value="UniProtKB-KW"/>
</dbReference>
<dbReference type="PANTHER" id="PTHR37164:SF1">
    <property type="entry name" value="BACTERIOHEMERYTHRIN"/>
    <property type="match status" value="1"/>
</dbReference>
<dbReference type="Gene3D" id="1.20.120.50">
    <property type="entry name" value="Hemerythrin-like"/>
    <property type="match status" value="1"/>
</dbReference>
<dbReference type="PANTHER" id="PTHR37164">
    <property type="entry name" value="BACTERIOHEMERYTHRIN"/>
    <property type="match status" value="1"/>
</dbReference>
<keyword evidence="2" id="KW-0479">Metal-binding</keyword>
<dbReference type="CDD" id="cd12107">
    <property type="entry name" value="Hemerythrin"/>
    <property type="match status" value="1"/>
</dbReference>
<sequence>MPSLAWSTDLDNNLAPMDDTHREFVECYNAAANAAPEDFLAALDALIEHAKSHFDLENGWMEAVDFPGCHRAEHDRVLAVMADIRKRVERGDHFLGRRLMEELPAWFVNHVNGMDAALAFHLATIGFDVDSCTLRPLAEGETRAAGCGCATLAAEDAAVANAAARVA</sequence>
<evidence type="ECO:0000256" key="2">
    <source>
        <dbReference type="ARBA" id="ARBA00022723"/>
    </source>
</evidence>
<keyword evidence="6" id="KW-1185">Reference proteome</keyword>
<dbReference type="AlphaFoldDB" id="N6YLS2"/>
<dbReference type="RefSeq" id="WP_004377670.1">
    <property type="nucleotide sequence ID" value="NZ_AMXF01000243.1"/>
</dbReference>
<evidence type="ECO:0000313" key="6">
    <source>
        <dbReference type="Proteomes" id="UP000013047"/>
    </source>
</evidence>
<reference evidence="5 6" key="1">
    <citation type="submission" date="2012-09" db="EMBL/GenBank/DDBJ databases">
        <title>Draft Genome Sequences of 6 Strains from Genus Thauera.</title>
        <authorList>
            <person name="Liu B."/>
            <person name="Shapleigh J.P."/>
            <person name="Frostegard A.H."/>
        </authorList>
    </citation>
    <scope>NUCLEOTIDE SEQUENCE [LARGE SCALE GENOMIC DNA]</scope>
    <source>
        <strain evidence="5 6">B4P</strain>
    </source>
</reference>
<keyword evidence="3" id="KW-0408">Iron</keyword>
<dbReference type="Proteomes" id="UP000013047">
    <property type="component" value="Unassembled WGS sequence"/>
</dbReference>
<evidence type="ECO:0000256" key="3">
    <source>
        <dbReference type="ARBA" id="ARBA00023004"/>
    </source>
</evidence>
<dbReference type="InterPro" id="IPR035938">
    <property type="entry name" value="Hemerythrin-like_sf"/>
</dbReference>
<evidence type="ECO:0000313" key="5">
    <source>
        <dbReference type="EMBL" id="ENO95286.1"/>
    </source>
</evidence>
<evidence type="ECO:0000256" key="1">
    <source>
        <dbReference type="ARBA" id="ARBA00010587"/>
    </source>
</evidence>
<comment type="caution">
    <text evidence="5">The sequence shown here is derived from an EMBL/GenBank/DDBJ whole genome shotgun (WGS) entry which is preliminary data.</text>
</comment>
<evidence type="ECO:0000259" key="4">
    <source>
        <dbReference type="Pfam" id="PF01814"/>
    </source>
</evidence>
<organism evidence="5 6">
    <name type="scientific">Thauera phenylacetica B4P</name>
    <dbReference type="NCBI Taxonomy" id="1234382"/>
    <lineage>
        <taxon>Bacteria</taxon>
        <taxon>Pseudomonadati</taxon>
        <taxon>Pseudomonadota</taxon>
        <taxon>Betaproteobacteria</taxon>
        <taxon>Rhodocyclales</taxon>
        <taxon>Zoogloeaceae</taxon>
        <taxon>Thauera</taxon>
    </lineage>
</organism>
<feature type="domain" description="Hemerythrin-like" evidence="4">
    <location>
        <begin position="17"/>
        <end position="116"/>
    </location>
</feature>
<accession>N6YLS2</accession>